<dbReference type="PANTHER" id="PTHR39664:SF2">
    <property type="entry name" value="NUCLEIC ACID-BINDING PROTEIN, CONTAINING PIN DOMAIN-RELATED"/>
    <property type="match status" value="1"/>
</dbReference>
<dbReference type="Gene3D" id="3.40.50.1010">
    <property type="entry name" value="5'-nuclease"/>
    <property type="match status" value="1"/>
</dbReference>
<dbReference type="EMBL" id="STGV01000005">
    <property type="protein sequence ID" value="THV21460.1"/>
    <property type="molecule type" value="Genomic_DNA"/>
</dbReference>
<dbReference type="Pfam" id="PF01850">
    <property type="entry name" value="PIN"/>
    <property type="match status" value="1"/>
</dbReference>
<dbReference type="InterPro" id="IPR029060">
    <property type="entry name" value="PIN-like_dom_sf"/>
</dbReference>
<keyword evidence="3" id="KW-1185">Reference proteome</keyword>
<gene>
    <name evidence="2" type="ORF">FAA97_15720</name>
</gene>
<dbReference type="SUPFAM" id="SSF88723">
    <property type="entry name" value="PIN domain-like"/>
    <property type="match status" value="1"/>
</dbReference>
<dbReference type="Proteomes" id="UP000308828">
    <property type="component" value="Unassembled WGS sequence"/>
</dbReference>
<sequence>MKLIGLDTNIVIRLLTDDQPGQRRSALRFAEGLGKDYLGFLPLICVVELDWALRSKLGYKRHDACAAIGKLLRVRGLTVENHDLVVTALRRVEQKNADFADALIAARSLQQGCTSVMTFDKRAASRVPGMELLA</sequence>
<evidence type="ECO:0000259" key="1">
    <source>
        <dbReference type="Pfam" id="PF01850"/>
    </source>
</evidence>
<protein>
    <submittedName>
        <fullName evidence="2">Type II toxin-antitoxin system VapC family toxin</fullName>
    </submittedName>
</protein>
<evidence type="ECO:0000313" key="3">
    <source>
        <dbReference type="Proteomes" id="UP000308828"/>
    </source>
</evidence>
<evidence type="ECO:0000313" key="2">
    <source>
        <dbReference type="EMBL" id="THV21460.1"/>
    </source>
</evidence>
<dbReference type="PANTHER" id="PTHR39664">
    <property type="match status" value="1"/>
</dbReference>
<reference evidence="2 3" key="1">
    <citation type="submission" date="2019-04" db="EMBL/GenBank/DDBJ databases">
        <title>Genome sequence of strain shin9-1.</title>
        <authorList>
            <person name="Gao J."/>
            <person name="Sun J."/>
        </authorList>
    </citation>
    <scope>NUCLEOTIDE SEQUENCE [LARGE SCALE GENOMIC DNA]</scope>
    <source>
        <strain evidence="3">shin9-1</strain>
    </source>
</reference>
<organism evidence="2 3">
    <name type="scientific">Peteryoungia ipomoeae</name>
    <dbReference type="NCBI Taxonomy" id="1210932"/>
    <lineage>
        <taxon>Bacteria</taxon>
        <taxon>Pseudomonadati</taxon>
        <taxon>Pseudomonadota</taxon>
        <taxon>Alphaproteobacteria</taxon>
        <taxon>Hyphomicrobiales</taxon>
        <taxon>Rhizobiaceae</taxon>
        <taxon>Peteryoungia</taxon>
    </lineage>
</organism>
<accession>A0A4S8NV14</accession>
<dbReference type="OrthoDB" id="3175275at2"/>
<proteinExistence type="predicted"/>
<dbReference type="InterPro" id="IPR002716">
    <property type="entry name" value="PIN_dom"/>
</dbReference>
<dbReference type="AlphaFoldDB" id="A0A4S8NV14"/>
<dbReference type="CDD" id="cd18683">
    <property type="entry name" value="PIN_VapC-like"/>
    <property type="match status" value="1"/>
</dbReference>
<dbReference type="RefSeq" id="WP_136599510.1">
    <property type="nucleotide sequence ID" value="NZ_STGV01000005.1"/>
</dbReference>
<comment type="caution">
    <text evidence="2">The sequence shown here is derived from an EMBL/GenBank/DDBJ whole genome shotgun (WGS) entry which is preliminary data.</text>
</comment>
<name>A0A4S8NV14_9HYPH</name>
<feature type="domain" description="PIN" evidence="1">
    <location>
        <begin position="6"/>
        <end position="125"/>
    </location>
</feature>